<feature type="region of interest" description="Disordered" evidence="1">
    <location>
        <begin position="63"/>
        <end position="93"/>
    </location>
</feature>
<dbReference type="InterPro" id="IPR057670">
    <property type="entry name" value="SH3_retrovirus"/>
</dbReference>
<dbReference type="AlphaFoldDB" id="A0A9W7J001"/>
<evidence type="ECO:0000256" key="1">
    <source>
        <dbReference type="SAM" id="MobiDB-lite"/>
    </source>
</evidence>
<comment type="caution">
    <text evidence="3">The sequence shown here is derived from an EMBL/GenBank/DDBJ whole genome shotgun (WGS) entry which is preliminary data.</text>
</comment>
<proteinExistence type="predicted"/>
<dbReference type="EMBL" id="BSYR01000037">
    <property type="protein sequence ID" value="GMJ02969.1"/>
    <property type="molecule type" value="Genomic_DNA"/>
</dbReference>
<protein>
    <recommendedName>
        <fullName evidence="2">Retroviral polymerase SH3-like domain-containing protein</fullName>
    </recommendedName>
</protein>
<feature type="domain" description="Retroviral polymerase SH3-like" evidence="2">
    <location>
        <begin position="4"/>
        <end position="55"/>
    </location>
</feature>
<evidence type="ECO:0000259" key="2">
    <source>
        <dbReference type="Pfam" id="PF25597"/>
    </source>
</evidence>
<feature type="compositionally biased region" description="Low complexity" evidence="1">
    <location>
        <begin position="83"/>
        <end position="93"/>
    </location>
</feature>
<evidence type="ECO:0000313" key="4">
    <source>
        <dbReference type="Proteomes" id="UP001165190"/>
    </source>
</evidence>
<sequence length="187" mass="20503">MLNNHDKFTSKATSAIFMGYSLVQKGCIIFNIQSKTFFVSRDVVFHENIFHFNPDPISPIDPTESSSLTSHSSIAPDESSPLPDTSSSPIDPVVSSPLPGTSSSLIPPIVSSLIPLRKSTRLSKPPSWLSYLIFSTNPSSSISLLTCMYLISCCINYDHLPSTTRQFAISLSSIVEPHSYQMTITDQ</sequence>
<dbReference type="Proteomes" id="UP001165190">
    <property type="component" value="Unassembled WGS sequence"/>
</dbReference>
<dbReference type="Pfam" id="PF25597">
    <property type="entry name" value="SH3_retrovirus"/>
    <property type="match status" value="1"/>
</dbReference>
<dbReference type="OrthoDB" id="1751374at2759"/>
<reference evidence="3" key="1">
    <citation type="submission" date="2023-05" db="EMBL/GenBank/DDBJ databases">
        <title>Genome and transcriptome analyses reveal genes involved in the formation of fine ridges on petal epidermal cells in Hibiscus trionum.</title>
        <authorList>
            <person name="Koshimizu S."/>
            <person name="Masuda S."/>
            <person name="Ishii T."/>
            <person name="Shirasu K."/>
            <person name="Hoshino A."/>
            <person name="Arita M."/>
        </authorList>
    </citation>
    <scope>NUCLEOTIDE SEQUENCE</scope>
    <source>
        <strain evidence="3">Hamamatsu line</strain>
    </source>
</reference>
<organism evidence="3 4">
    <name type="scientific">Hibiscus trionum</name>
    <name type="common">Flower of an hour</name>
    <dbReference type="NCBI Taxonomy" id="183268"/>
    <lineage>
        <taxon>Eukaryota</taxon>
        <taxon>Viridiplantae</taxon>
        <taxon>Streptophyta</taxon>
        <taxon>Embryophyta</taxon>
        <taxon>Tracheophyta</taxon>
        <taxon>Spermatophyta</taxon>
        <taxon>Magnoliopsida</taxon>
        <taxon>eudicotyledons</taxon>
        <taxon>Gunneridae</taxon>
        <taxon>Pentapetalae</taxon>
        <taxon>rosids</taxon>
        <taxon>malvids</taxon>
        <taxon>Malvales</taxon>
        <taxon>Malvaceae</taxon>
        <taxon>Malvoideae</taxon>
        <taxon>Hibiscus</taxon>
    </lineage>
</organism>
<gene>
    <name evidence="3" type="ORF">HRI_003966100</name>
</gene>
<name>A0A9W7J001_HIBTR</name>
<keyword evidence="4" id="KW-1185">Reference proteome</keyword>
<accession>A0A9W7J001</accession>
<evidence type="ECO:0000313" key="3">
    <source>
        <dbReference type="EMBL" id="GMJ02969.1"/>
    </source>
</evidence>